<evidence type="ECO:0000313" key="1">
    <source>
        <dbReference type="EMBL" id="MFC0863490.1"/>
    </source>
</evidence>
<comment type="caution">
    <text evidence="1">The sequence shown here is derived from an EMBL/GenBank/DDBJ whole genome shotgun (WGS) entry which is preliminary data.</text>
</comment>
<evidence type="ECO:0000313" key="2">
    <source>
        <dbReference type="Proteomes" id="UP001589870"/>
    </source>
</evidence>
<dbReference type="EMBL" id="JBHMQT010000032">
    <property type="protein sequence ID" value="MFC0863490.1"/>
    <property type="molecule type" value="Genomic_DNA"/>
</dbReference>
<dbReference type="RefSeq" id="WP_394301635.1">
    <property type="nucleotide sequence ID" value="NZ_JBHMQT010000032.1"/>
</dbReference>
<sequence length="675" mass="71659">MGSMPPGTGPLSPDFSGITPELMGRFVGELERARQVIGEHAEVIGRVFAAHGVPASSLAAVREVERWIDDQLPELRRRHSLAVHTARLPGWSPDAVAGLGGSAGLVPYDEKRLLSPEEARRQGRDLAQACAEIDGFWDLHGNEEYRKIVAVLAEHEHDPEFAAAFFARLGARRSTELPGQLRRWLGESEDEAVATVSRAFGTAVSGGADVAGFVAVREAMEHQVEDEPEGAGDLLSAGRFPTEWLAQVVAARAFLPLGESVTSGPPRVGASLTPYLKALGNDPAAARLAISMVTQDSPLPRLPDLGSPVTRRPDQRPDLVTVLKALNDRAAVDAASADAFGRVLAAAAGAYDEHDGAHSEAAAGFAFMVMTQTSGFDFAAPTRVHLAELAGAYATEMTEGANLGDANQLLPSQFGAVDSRVPGLKPAFRLSPEDTFRFVKTFAGSPASLRPFEVVMGDLARRLIDQSAPAVLKSGDAKQLDDVFAALGNVRGFELAAAEALGRPIDQAADDAGDAWSFGFGTALGVGGLAVPGMGGAIFWTALSSGWSAYDTYEDESPSKMEEIRRTDEAETLGRQHAIAQALMDAGFPAKVTPRDYQADCPPGAAIADANGRLRPFGDIAKSGNPGLRALDQWFITNGQGSRDRNTIGERTSELSDVFDGRKSRARSRALEFDD</sequence>
<gene>
    <name evidence="1" type="ORF">ACFHYQ_14410</name>
</gene>
<name>A0ABV6U4X1_9ACTN</name>
<dbReference type="Proteomes" id="UP001589870">
    <property type="component" value="Unassembled WGS sequence"/>
</dbReference>
<organism evidence="1 2">
    <name type="scientific">Sphaerimonospora cavernae</name>
    <dbReference type="NCBI Taxonomy" id="1740611"/>
    <lineage>
        <taxon>Bacteria</taxon>
        <taxon>Bacillati</taxon>
        <taxon>Actinomycetota</taxon>
        <taxon>Actinomycetes</taxon>
        <taxon>Streptosporangiales</taxon>
        <taxon>Streptosporangiaceae</taxon>
        <taxon>Sphaerimonospora</taxon>
    </lineage>
</organism>
<reference evidence="1 2" key="1">
    <citation type="submission" date="2024-09" db="EMBL/GenBank/DDBJ databases">
        <authorList>
            <person name="Sun Q."/>
            <person name="Mori K."/>
        </authorList>
    </citation>
    <scope>NUCLEOTIDE SEQUENCE [LARGE SCALE GENOMIC DNA]</scope>
    <source>
        <strain evidence="1 2">TBRC 1851</strain>
    </source>
</reference>
<protein>
    <submittedName>
        <fullName evidence="1">Uncharacterized protein</fullName>
    </submittedName>
</protein>
<proteinExistence type="predicted"/>
<keyword evidence="2" id="KW-1185">Reference proteome</keyword>
<accession>A0ABV6U4X1</accession>